<evidence type="ECO:0000256" key="1">
    <source>
        <dbReference type="ARBA" id="ARBA00022723"/>
    </source>
</evidence>
<evidence type="ECO:0000256" key="4">
    <source>
        <dbReference type="SAM" id="MobiDB-lite"/>
    </source>
</evidence>
<dbReference type="GO" id="GO:0061630">
    <property type="term" value="F:ubiquitin protein ligase activity"/>
    <property type="evidence" value="ECO:0007669"/>
    <property type="project" value="TreeGrafter"/>
</dbReference>
<dbReference type="Proteomes" id="UP001153714">
    <property type="component" value="Chromosome 18"/>
</dbReference>
<keyword evidence="6" id="KW-1185">Reference proteome</keyword>
<dbReference type="InterPro" id="IPR013083">
    <property type="entry name" value="Znf_RING/FYVE/PHD"/>
</dbReference>
<feature type="compositionally biased region" description="Acidic residues" evidence="4">
    <location>
        <begin position="13"/>
        <end position="37"/>
    </location>
</feature>
<reference evidence="5" key="2">
    <citation type="submission" date="2022-10" db="EMBL/GenBank/DDBJ databases">
        <authorList>
            <consortium name="ENA_rothamsted_submissions"/>
            <consortium name="culmorum"/>
            <person name="King R."/>
        </authorList>
    </citation>
    <scope>NUCLEOTIDE SEQUENCE</scope>
</reference>
<accession>A0A9N9WEW3</accession>
<name>A0A9N9WEW3_9NEOP</name>
<dbReference type="PANTHER" id="PTHR46858">
    <property type="entry name" value="OS05G0521000 PROTEIN"/>
    <property type="match status" value="1"/>
</dbReference>
<feature type="region of interest" description="Disordered" evidence="4">
    <location>
        <begin position="13"/>
        <end position="77"/>
    </location>
</feature>
<gene>
    <name evidence="5" type="ORF">DIATSA_LOCUS5825</name>
</gene>
<dbReference type="GO" id="GO:0008270">
    <property type="term" value="F:zinc ion binding"/>
    <property type="evidence" value="ECO:0007669"/>
    <property type="project" value="UniProtKB-KW"/>
</dbReference>
<evidence type="ECO:0000313" key="6">
    <source>
        <dbReference type="Proteomes" id="UP001153714"/>
    </source>
</evidence>
<keyword evidence="2" id="KW-0863">Zinc-finger</keyword>
<reference evidence="5" key="1">
    <citation type="submission" date="2021-12" db="EMBL/GenBank/DDBJ databases">
        <authorList>
            <person name="King R."/>
        </authorList>
    </citation>
    <scope>NUCLEOTIDE SEQUENCE</scope>
</reference>
<dbReference type="SUPFAM" id="SSF90209">
    <property type="entry name" value="Ran binding protein zinc finger-like"/>
    <property type="match status" value="1"/>
</dbReference>
<keyword evidence="3" id="KW-0862">Zinc</keyword>
<feature type="compositionally biased region" description="Basic and acidic residues" evidence="4">
    <location>
        <begin position="184"/>
        <end position="218"/>
    </location>
</feature>
<dbReference type="Pfam" id="PF13920">
    <property type="entry name" value="zf-C3HC4_3"/>
    <property type="match status" value="1"/>
</dbReference>
<protein>
    <submittedName>
        <fullName evidence="5">Uncharacterized protein</fullName>
    </submittedName>
</protein>
<dbReference type="PANTHER" id="PTHR46858:SF5">
    <property type="entry name" value="E3 UBIQUITIN-PROTEIN LIGASE APD1-RELATED"/>
    <property type="match status" value="1"/>
</dbReference>
<evidence type="ECO:0000256" key="2">
    <source>
        <dbReference type="ARBA" id="ARBA00022771"/>
    </source>
</evidence>
<dbReference type="GO" id="GO:0010468">
    <property type="term" value="P:regulation of gene expression"/>
    <property type="evidence" value="ECO:0007669"/>
    <property type="project" value="TreeGrafter"/>
</dbReference>
<organism evidence="5 6">
    <name type="scientific">Diatraea saccharalis</name>
    <name type="common">sugarcane borer</name>
    <dbReference type="NCBI Taxonomy" id="40085"/>
    <lineage>
        <taxon>Eukaryota</taxon>
        <taxon>Metazoa</taxon>
        <taxon>Ecdysozoa</taxon>
        <taxon>Arthropoda</taxon>
        <taxon>Hexapoda</taxon>
        <taxon>Insecta</taxon>
        <taxon>Pterygota</taxon>
        <taxon>Neoptera</taxon>
        <taxon>Endopterygota</taxon>
        <taxon>Lepidoptera</taxon>
        <taxon>Glossata</taxon>
        <taxon>Ditrysia</taxon>
        <taxon>Pyraloidea</taxon>
        <taxon>Crambidae</taxon>
        <taxon>Crambinae</taxon>
        <taxon>Diatraea</taxon>
    </lineage>
</organism>
<feature type="compositionally biased region" description="Basic residues" evidence="4">
    <location>
        <begin position="120"/>
        <end position="129"/>
    </location>
</feature>
<dbReference type="EMBL" id="OU893349">
    <property type="protein sequence ID" value="CAG9787981.1"/>
    <property type="molecule type" value="Genomic_DNA"/>
</dbReference>
<dbReference type="Gene3D" id="3.30.40.10">
    <property type="entry name" value="Zinc/RING finger domain, C3HC4 (zinc finger)"/>
    <property type="match status" value="1"/>
</dbReference>
<evidence type="ECO:0000313" key="5">
    <source>
        <dbReference type="EMBL" id="CAG9787981.1"/>
    </source>
</evidence>
<keyword evidence="1" id="KW-0479">Metal-binding</keyword>
<dbReference type="AlphaFoldDB" id="A0A9N9WEW3"/>
<dbReference type="GO" id="GO:0043066">
    <property type="term" value="P:negative regulation of apoptotic process"/>
    <property type="evidence" value="ECO:0007669"/>
    <property type="project" value="TreeGrafter"/>
</dbReference>
<dbReference type="InterPro" id="IPR036443">
    <property type="entry name" value="Znf_RanBP2_sf"/>
</dbReference>
<evidence type="ECO:0000256" key="3">
    <source>
        <dbReference type="ARBA" id="ARBA00022833"/>
    </source>
</evidence>
<feature type="compositionally biased region" description="Polar residues" evidence="4">
    <location>
        <begin position="132"/>
        <end position="150"/>
    </location>
</feature>
<dbReference type="OrthoDB" id="24526at2759"/>
<dbReference type="CDD" id="cd16646">
    <property type="entry name" value="mRING-HC-C2H2C4_MDM2-like"/>
    <property type="match status" value="1"/>
</dbReference>
<sequence length="308" mass="34027">MCVVFVDFVQDSSDTELGSDDDKDLEYEPVTESEEEAPISADSSGQTDNEVRGGLVGAGGAGDSSSPDELQLADSEAGSYVSDSELDLPAYWTCARCHTANDNTRYRYCHKCFKTRKNFFPPRPRRKDKRLASNQEGSQTLSQDSGVESHFSQETKLSQDLDAESSVCRDNKICQQSEVGPSRGPERALGKDGKRRADSAERTFKKPRLESESDVEGKNDRVEVAPVVKTVSDPSITIESLEAYKGYKTDSKDMCIICLSEPKTGVFVHRRVAHICCCYKCSVKVWSKAKRCPICNCKVSNVLKAVVM</sequence>
<feature type="region of interest" description="Disordered" evidence="4">
    <location>
        <begin position="120"/>
        <end position="218"/>
    </location>
</feature>
<dbReference type="GO" id="GO:0016567">
    <property type="term" value="P:protein ubiquitination"/>
    <property type="evidence" value="ECO:0007669"/>
    <property type="project" value="TreeGrafter"/>
</dbReference>
<proteinExistence type="predicted"/>
<dbReference type="Gene3D" id="2.30.30.380">
    <property type="entry name" value="Zn-finger domain of Sec23/24"/>
    <property type="match status" value="1"/>
</dbReference>